<organism evidence="1 2">
    <name type="scientific">Streptococcus sanguinis</name>
    <dbReference type="NCBI Taxonomy" id="1305"/>
    <lineage>
        <taxon>Bacteria</taxon>
        <taxon>Bacillati</taxon>
        <taxon>Bacillota</taxon>
        <taxon>Bacilli</taxon>
        <taxon>Lactobacillales</taxon>
        <taxon>Streptococcaceae</taxon>
        <taxon>Streptococcus</taxon>
    </lineage>
</organism>
<dbReference type="AlphaFoldDB" id="A0A7H8V4T8"/>
<evidence type="ECO:0000313" key="1">
    <source>
        <dbReference type="EMBL" id="QLB51292.1"/>
    </source>
</evidence>
<reference evidence="1 2" key="1">
    <citation type="submission" date="2019-05" db="EMBL/GenBank/DDBJ databases">
        <title>The organization of the Streptococcus sanguinis genomes.</title>
        <authorList>
            <person name="Wu C.H."/>
            <person name="Chen Y.Y.M."/>
            <person name="Wang H.Y."/>
        </authorList>
    </citation>
    <scope>NUCLEOTIDE SEQUENCE [LARGE SCALE GENOMIC DNA]</scope>
    <source>
        <strain evidence="1 2">CGMH010</strain>
    </source>
</reference>
<dbReference type="Proteomes" id="UP000509410">
    <property type="component" value="Chromosome"/>
</dbReference>
<name>A0A7H8V4T8_STRSA</name>
<gene>
    <name evidence="1" type="ORF">FFV08_00505</name>
</gene>
<accession>A0A7H8V4T8</accession>
<proteinExistence type="predicted"/>
<sequence length="61" mass="6796">MLVIPCPLVGDFSRSLSQARPLVEAEFRDIDAEEWSDGGARPLDERTLLGYKDVNLLTTCD</sequence>
<protein>
    <submittedName>
        <fullName evidence="1">Uncharacterized protein</fullName>
    </submittedName>
</protein>
<evidence type="ECO:0000313" key="2">
    <source>
        <dbReference type="Proteomes" id="UP000509410"/>
    </source>
</evidence>
<dbReference type="EMBL" id="CP040556">
    <property type="protein sequence ID" value="QLB51292.1"/>
    <property type="molecule type" value="Genomic_DNA"/>
</dbReference>